<gene>
    <name evidence="9" type="ORF">HELGO_WM11921</name>
</gene>
<feature type="domain" description="RCK C-terminal" evidence="8">
    <location>
        <begin position="300"/>
        <end position="384"/>
    </location>
</feature>
<evidence type="ECO:0000256" key="4">
    <source>
        <dbReference type="ARBA" id="ARBA00022737"/>
    </source>
</evidence>
<feature type="transmembrane region" description="Helical" evidence="7">
    <location>
        <begin position="5"/>
        <end position="21"/>
    </location>
</feature>
<dbReference type="EMBL" id="CACVAY010000027">
    <property type="protein sequence ID" value="CAA6805499.1"/>
    <property type="molecule type" value="Genomic_DNA"/>
</dbReference>
<name>A0A6S6SJM3_9GAMM</name>
<sequence length="599" mass="64296">MPEIIIVSTILLVTIVLFAWGRFAPEGVALSAALALFLTDLIDHQELLKGFANPAIVTIAGLLILGNALERAGIIRHIADFLQKLAGKGETRLLLTSTIAPGLLSGIINIVAAVSVFIPALLRIALKTNIQPARLLLPMAYVAMAGASLTLIGASHNLVVNDILQEKTGESLGFFSFTLLGLALVTIAVIYSLLTARWLLGKKEDSSIQESQTRALIKLYALHERIWELTVKEGIKKPINFTRENGLAMVALIRKEGNRPHISGEMEFNEGDTLLVSGRCERAKKLTDRFAALELVGSPSYRDDFSAGDSELIEVLVPPHSAAAGKTAQELELLEKHHLHLIGLWRNEKPIRTDIDTLKLQAGDALLLYGQKRYTRQFNVSPDFLWLKQPSKTSVTKAAKKRAMWIALIFASVIGVAALNLLPVSIAALGGAILVVAIGALSVKQAYAAIQWDTLILIGAMLAFGPALTNSGASSWFAELISDQMQAYGPYAILSAIAITTFLLTQALHNAAAAIIMTPVALQVASQMGYQPQAFAVVVLLSASLSLLLPVGHPAPLLVQRPGSYSTKDYMRFGIGLGILSLPAIIGLTPLLFPLTSTG</sequence>
<feature type="transmembrane region" description="Helical" evidence="7">
    <location>
        <begin position="174"/>
        <end position="194"/>
    </location>
</feature>
<dbReference type="GO" id="GO:0005886">
    <property type="term" value="C:plasma membrane"/>
    <property type="evidence" value="ECO:0007669"/>
    <property type="project" value="TreeGrafter"/>
</dbReference>
<keyword evidence="3 7" id="KW-0812">Transmembrane</keyword>
<dbReference type="PANTHER" id="PTHR43652:SF2">
    <property type="entry name" value="BASIC AMINO ACID ANTIPORTER YFCC-RELATED"/>
    <property type="match status" value="1"/>
</dbReference>
<dbReference type="Gene3D" id="3.30.70.1450">
    <property type="entry name" value="Regulator of K+ conductance, C-terminal domain"/>
    <property type="match status" value="1"/>
</dbReference>
<feature type="transmembrane region" description="Helical" evidence="7">
    <location>
        <begin position="455"/>
        <end position="478"/>
    </location>
</feature>
<evidence type="ECO:0000256" key="1">
    <source>
        <dbReference type="ARBA" id="ARBA00004141"/>
    </source>
</evidence>
<feature type="transmembrane region" description="Helical" evidence="7">
    <location>
        <begin position="402"/>
        <end position="419"/>
    </location>
</feature>
<dbReference type="Pfam" id="PF02080">
    <property type="entry name" value="TrkA_C"/>
    <property type="match status" value="1"/>
</dbReference>
<feature type="transmembrane region" description="Helical" evidence="7">
    <location>
        <begin position="425"/>
        <end position="443"/>
    </location>
</feature>
<dbReference type="Pfam" id="PF03600">
    <property type="entry name" value="CitMHS"/>
    <property type="match status" value="1"/>
</dbReference>
<dbReference type="InterPro" id="IPR004680">
    <property type="entry name" value="Cit_transptr-like_dom"/>
</dbReference>
<dbReference type="SUPFAM" id="SSF116726">
    <property type="entry name" value="TrkA C-terminal domain-like"/>
    <property type="match status" value="1"/>
</dbReference>
<proteinExistence type="predicted"/>
<evidence type="ECO:0000256" key="2">
    <source>
        <dbReference type="ARBA" id="ARBA00022448"/>
    </source>
</evidence>
<comment type="subcellular location">
    <subcellularLocation>
        <location evidence="1">Membrane</location>
        <topology evidence="1">Multi-pass membrane protein</topology>
    </subcellularLocation>
</comment>
<feature type="transmembrane region" description="Helical" evidence="7">
    <location>
        <begin position="490"/>
        <end position="522"/>
    </location>
</feature>
<organism evidence="9">
    <name type="scientific">uncultured Thiotrichaceae bacterium</name>
    <dbReference type="NCBI Taxonomy" id="298394"/>
    <lineage>
        <taxon>Bacteria</taxon>
        <taxon>Pseudomonadati</taxon>
        <taxon>Pseudomonadota</taxon>
        <taxon>Gammaproteobacteria</taxon>
        <taxon>Thiotrichales</taxon>
        <taxon>Thiotrichaceae</taxon>
        <taxon>environmental samples</taxon>
    </lineage>
</organism>
<keyword evidence="5 7" id="KW-1133">Transmembrane helix</keyword>
<dbReference type="GO" id="GO:0006813">
    <property type="term" value="P:potassium ion transport"/>
    <property type="evidence" value="ECO:0007669"/>
    <property type="project" value="InterPro"/>
</dbReference>
<feature type="transmembrane region" description="Helical" evidence="7">
    <location>
        <begin position="134"/>
        <end position="154"/>
    </location>
</feature>
<reference evidence="9" key="1">
    <citation type="submission" date="2020-01" db="EMBL/GenBank/DDBJ databases">
        <authorList>
            <person name="Meier V. D."/>
            <person name="Meier V D."/>
        </authorList>
    </citation>
    <scope>NUCLEOTIDE SEQUENCE</scope>
    <source>
        <strain evidence="9">HLG_WM_MAG_07</strain>
    </source>
</reference>
<dbReference type="InterPro" id="IPR051679">
    <property type="entry name" value="DASS-Related_Transporters"/>
</dbReference>
<dbReference type="AlphaFoldDB" id="A0A6S6SJM3"/>
<feature type="transmembrane region" description="Helical" evidence="7">
    <location>
        <begin position="573"/>
        <end position="593"/>
    </location>
</feature>
<evidence type="ECO:0000256" key="3">
    <source>
        <dbReference type="ARBA" id="ARBA00022692"/>
    </source>
</evidence>
<keyword evidence="2" id="KW-0813">Transport</keyword>
<evidence type="ECO:0000259" key="8">
    <source>
        <dbReference type="PROSITE" id="PS51202"/>
    </source>
</evidence>
<dbReference type="InterPro" id="IPR006037">
    <property type="entry name" value="RCK_C"/>
</dbReference>
<keyword evidence="4" id="KW-0677">Repeat</keyword>
<accession>A0A6S6SJM3</accession>
<dbReference type="PROSITE" id="PS51202">
    <property type="entry name" value="RCK_C"/>
    <property type="match status" value="1"/>
</dbReference>
<feature type="transmembrane region" description="Helical" evidence="7">
    <location>
        <begin position="534"/>
        <end position="553"/>
    </location>
</feature>
<dbReference type="InterPro" id="IPR036721">
    <property type="entry name" value="RCK_C_sf"/>
</dbReference>
<evidence type="ECO:0000256" key="5">
    <source>
        <dbReference type="ARBA" id="ARBA00022989"/>
    </source>
</evidence>
<evidence type="ECO:0000256" key="7">
    <source>
        <dbReference type="SAM" id="Phobius"/>
    </source>
</evidence>
<dbReference type="PANTHER" id="PTHR43652">
    <property type="entry name" value="BASIC AMINO ACID ANTIPORTER YFCC-RELATED"/>
    <property type="match status" value="1"/>
</dbReference>
<protein>
    <submittedName>
        <fullName evidence="9">Citrate transporter</fullName>
    </submittedName>
</protein>
<keyword evidence="6 7" id="KW-0472">Membrane</keyword>
<evidence type="ECO:0000313" key="9">
    <source>
        <dbReference type="EMBL" id="CAA6805499.1"/>
    </source>
</evidence>
<evidence type="ECO:0000256" key="6">
    <source>
        <dbReference type="ARBA" id="ARBA00023136"/>
    </source>
</evidence>
<feature type="transmembrane region" description="Helical" evidence="7">
    <location>
        <begin position="99"/>
        <end position="122"/>
    </location>
</feature>
<dbReference type="GO" id="GO:0008324">
    <property type="term" value="F:monoatomic cation transmembrane transporter activity"/>
    <property type="evidence" value="ECO:0007669"/>
    <property type="project" value="InterPro"/>
</dbReference>